<dbReference type="EMBL" id="JASCZI010000542">
    <property type="protein sequence ID" value="MED6112335.1"/>
    <property type="molecule type" value="Genomic_DNA"/>
</dbReference>
<dbReference type="Proteomes" id="UP001341840">
    <property type="component" value="Unassembled WGS sequence"/>
</dbReference>
<comment type="caution">
    <text evidence="2">The sequence shown here is derived from an EMBL/GenBank/DDBJ whole genome shotgun (WGS) entry which is preliminary data.</text>
</comment>
<organism evidence="2 3">
    <name type="scientific">Stylosanthes scabra</name>
    <dbReference type="NCBI Taxonomy" id="79078"/>
    <lineage>
        <taxon>Eukaryota</taxon>
        <taxon>Viridiplantae</taxon>
        <taxon>Streptophyta</taxon>
        <taxon>Embryophyta</taxon>
        <taxon>Tracheophyta</taxon>
        <taxon>Spermatophyta</taxon>
        <taxon>Magnoliopsida</taxon>
        <taxon>eudicotyledons</taxon>
        <taxon>Gunneridae</taxon>
        <taxon>Pentapetalae</taxon>
        <taxon>rosids</taxon>
        <taxon>fabids</taxon>
        <taxon>Fabales</taxon>
        <taxon>Fabaceae</taxon>
        <taxon>Papilionoideae</taxon>
        <taxon>50 kb inversion clade</taxon>
        <taxon>dalbergioids sensu lato</taxon>
        <taxon>Dalbergieae</taxon>
        <taxon>Pterocarpus clade</taxon>
        <taxon>Stylosanthes</taxon>
    </lineage>
</organism>
<feature type="chain" id="PRO_5046316190" evidence="1">
    <location>
        <begin position="28"/>
        <end position="111"/>
    </location>
</feature>
<keyword evidence="3" id="KW-1185">Reference proteome</keyword>
<name>A0ABU6QL47_9FABA</name>
<feature type="signal peptide" evidence="1">
    <location>
        <begin position="1"/>
        <end position="27"/>
    </location>
</feature>
<sequence>MHSSILPSNHFCLFLWLCFGGPRFSKAASPFDCYLDRLGSSDRRGLYLLGEEMAENSQGDQAAAAVQILRELPSIYRWVTNDILGTPSSLDQQYLDELKLTGVLFGGGDLE</sequence>
<evidence type="ECO:0000256" key="1">
    <source>
        <dbReference type="SAM" id="SignalP"/>
    </source>
</evidence>
<protein>
    <submittedName>
        <fullName evidence="2">Uncharacterized protein</fullName>
    </submittedName>
</protein>
<keyword evidence="1" id="KW-0732">Signal</keyword>
<evidence type="ECO:0000313" key="2">
    <source>
        <dbReference type="EMBL" id="MED6112335.1"/>
    </source>
</evidence>
<evidence type="ECO:0000313" key="3">
    <source>
        <dbReference type="Proteomes" id="UP001341840"/>
    </source>
</evidence>
<gene>
    <name evidence="2" type="ORF">PIB30_060770</name>
</gene>
<reference evidence="2 3" key="1">
    <citation type="journal article" date="2023" name="Plants (Basel)">
        <title>Bridging the Gap: Combining Genomics and Transcriptomics Approaches to Understand Stylosanthes scabra, an Orphan Legume from the Brazilian Caatinga.</title>
        <authorList>
            <person name="Ferreira-Neto J.R.C."/>
            <person name="da Silva M.D."/>
            <person name="Binneck E."/>
            <person name="de Melo N.F."/>
            <person name="da Silva R.H."/>
            <person name="de Melo A.L.T.M."/>
            <person name="Pandolfi V."/>
            <person name="Bustamante F.O."/>
            <person name="Brasileiro-Vidal A.C."/>
            <person name="Benko-Iseppon A.M."/>
        </authorList>
    </citation>
    <scope>NUCLEOTIDE SEQUENCE [LARGE SCALE GENOMIC DNA]</scope>
    <source>
        <tissue evidence="2">Leaves</tissue>
    </source>
</reference>
<proteinExistence type="predicted"/>
<accession>A0ABU6QL47</accession>